<comment type="catalytic activity">
    <reaction evidence="2">
        <text>a beta-lactam + H2O = a substituted beta-amino acid</text>
        <dbReference type="Rhea" id="RHEA:20401"/>
        <dbReference type="ChEBI" id="CHEBI:15377"/>
        <dbReference type="ChEBI" id="CHEBI:35627"/>
        <dbReference type="ChEBI" id="CHEBI:140347"/>
        <dbReference type="EC" id="3.5.2.6"/>
    </reaction>
</comment>
<evidence type="ECO:0000256" key="13">
    <source>
        <dbReference type="ARBA" id="ARBA00022997"/>
    </source>
</evidence>
<dbReference type="eggNOG" id="KOG4127">
    <property type="taxonomic scope" value="Eukaryota"/>
</dbReference>
<keyword evidence="13 23" id="KW-0224">Dipeptidase</keyword>
<keyword evidence="18" id="KW-0325">Glycoprotein</keyword>
<protein>
    <recommendedName>
        <fullName evidence="23">Dipeptidase</fullName>
        <ecNumber evidence="23">3.4.13.19</ecNumber>
    </recommendedName>
</protein>
<evidence type="ECO:0000256" key="16">
    <source>
        <dbReference type="ARBA" id="ARBA00023136"/>
    </source>
</evidence>
<organism evidence="24 25">
    <name type="scientific">Latimeria chalumnae</name>
    <name type="common">Coelacanth</name>
    <dbReference type="NCBI Taxonomy" id="7897"/>
    <lineage>
        <taxon>Eukaryota</taxon>
        <taxon>Metazoa</taxon>
        <taxon>Chordata</taxon>
        <taxon>Craniata</taxon>
        <taxon>Vertebrata</taxon>
        <taxon>Euteleostomi</taxon>
        <taxon>Coelacanthiformes</taxon>
        <taxon>Coelacanthidae</taxon>
        <taxon>Latimeria</taxon>
    </lineage>
</organism>
<dbReference type="EMBL" id="AFYH01099909">
    <property type="status" value="NOT_ANNOTATED_CDS"/>
    <property type="molecule type" value="Genomic_DNA"/>
</dbReference>
<dbReference type="GO" id="GO:0006508">
    <property type="term" value="P:proteolysis"/>
    <property type="evidence" value="ECO:0007669"/>
    <property type="project" value="UniProtKB-KW"/>
</dbReference>
<evidence type="ECO:0000256" key="23">
    <source>
        <dbReference type="RuleBase" id="RU341113"/>
    </source>
</evidence>
<reference evidence="25" key="1">
    <citation type="submission" date="2011-08" db="EMBL/GenBank/DDBJ databases">
        <title>The draft genome of Latimeria chalumnae.</title>
        <authorList>
            <person name="Di Palma F."/>
            <person name="Alfoldi J."/>
            <person name="Johnson J."/>
            <person name="Berlin A."/>
            <person name="Gnerre S."/>
            <person name="Jaffe D."/>
            <person name="MacCallum I."/>
            <person name="Young S."/>
            <person name="Walker B.J."/>
            <person name="Lander E."/>
            <person name="Lindblad-Toh K."/>
        </authorList>
    </citation>
    <scope>NUCLEOTIDE SEQUENCE [LARGE SCALE GENOMIC DNA]</scope>
    <source>
        <strain evidence="25">Wild caught</strain>
    </source>
</reference>
<keyword evidence="8 23" id="KW-0645">Protease</keyword>
<dbReference type="Ensembl" id="ENSLACT00000017318.1">
    <property type="protein sequence ID" value="ENSLACP00000017192.1"/>
    <property type="gene ID" value="ENSLACG00000015146.1"/>
</dbReference>
<evidence type="ECO:0000313" key="24">
    <source>
        <dbReference type="Ensembl" id="ENSLACP00000017192.1"/>
    </source>
</evidence>
<keyword evidence="9 23" id="KW-0479">Metal-binding</keyword>
<reference evidence="24" key="3">
    <citation type="submission" date="2025-09" db="UniProtKB">
        <authorList>
            <consortium name="Ensembl"/>
        </authorList>
    </citation>
    <scope>IDENTIFICATION</scope>
</reference>
<keyword evidence="12 23" id="KW-0862">Zinc</keyword>
<keyword evidence="17 23" id="KW-1015">Disulfide bond</keyword>
<evidence type="ECO:0000256" key="21">
    <source>
        <dbReference type="ARBA" id="ARBA00048210"/>
    </source>
</evidence>
<dbReference type="InterPro" id="IPR008257">
    <property type="entry name" value="Pept_M19"/>
</dbReference>
<keyword evidence="10" id="KW-0732">Signal</keyword>
<dbReference type="PANTHER" id="PTHR10443">
    <property type="entry name" value="MICROSOMAL DIPEPTIDASE"/>
    <property type="match status" value="1"/>
</dbReference>
<evidence type="ECO:0000256" key="3">
    <source>
        <dbReference type="ARBA" id="ARBA00001670"/>
    </source>
</evidence>
<gene>
    <name evidence="24" type="primary">DPEP1</name>
</gene>
<dbReference type="HOGENOM" id="CLU_031404_4_1_1"/>
<evidence type="ECO:0000256" key="12">
    <source>
        <dbReference type="ARBA" id="ARBA00022833"/>
    </source>
</evidence>
<comment type="catalytic activity">
    <reaction evidence="3 23">
        <text>an L-aminoacyl-L-amino acid + H2O = 2 an L-alpha-amino acid</text>
        <dbReference type="Rhea" id="RHEA:48940"/>
        <dbReference type="ChEBI" id="CHEBI:15377"/>
        <dbReference type="ChEBI" id="CHEBI:59869"/>
        <dbReference type="ChEBI" id="CHEBI:77460"/>
        <dbReference type="EC" id="3.4.13.19"/>
    </reaction>
</comment>
<evidence type="ECO:0000256" key="6">
    <source>
        <dbReference type="ARBA" id="ARBA00011748"/>
    </source>
</evidence>
<name>H3B5M1_LATCH</name>
<comment type="subcellular location">
    <subcellularLocation>
        <location evidence="5">Apical cell membrane</location>
        <topology evidence="5">Lipid-anchor</topology>
        <topology evidence="5">GPI-anchor</topology>
    </subcellularLocation>
    <subcellularLocation>
        <location evidence="23">Membrane</location>
        <topology evidence="23">Lipid-anchor</topology>
        <topology evidence="23">GPI-anchor</topology>
    </subcellularLocation>
</comment>
<evidence type="ECO:0000256" key="15">
    <source>
        <dbReference type="ARBA" id="ARBA00023098"/>
    </source>
</evidence>
<comment type="catalytic activity">
    <reaction evidence="22">
        <text>L-cystine-bis-glycine + 2 H2O = L-cystine + 2 glycine</text>
        <dbReference type="Rhea" id="RHEA:60520"/>
        <dbReference type="ChEBI" id="CHEBI:15377"/>
        <dbReference type="ChEBI" id="CHEBI:35491"/>
        <dbReference type="ChEBI" id="CHEBI:57305"/>
        <dbReference type="ChEBI" id="CHEBI:143812"/>
    </reaction>
</comment>
<dbReference type="OMA" id="HIWHVAQ"/>
<dbReference type="EMBL" id="AFYH01099912">
    <property type="status" value="NOT_ANNOTATED_CDS"/>
    <property type="molecule type" value="Genomic_DNA"/>
</dbReference>
<dbReference type="EMBL" id="AFYH01099910">
    <property type="status" value="NOT_ANNOTATED_CDS"/>
    <property type="molecule type" value="Genomic_DNA"/>
</dbReference>
<dbReference type="STRING" id="7897.ENSLACP00000017192"/>
<evidence type="ECO:0000256" key="19">
    <source>
        <dbReference type="ARBA" id="ARBA00023288"/>
    </source>
</evidence>
<dbReference type="InParanoid" id="H3B5M1"/>
<dbReference type="Gene3D" id="3.20.20.140">
    <property type="entry name" value="Metal-dependent hydrolases"/>
    <property type="match status" value="1"/>
</dbReference>
<evidence type="ECO:0000256" key="14">
    <source>
        <dbReference type="ARBA" id="ARBA00023049"/>
    </source>
</evidence>
<evidence type="ECO:0000256" key="17">
    <source>
        <dbReference type="ARBA" id="ARBA00023157"/>
    </source>
</evidence>
<dbReference type="PROSITE" id="PS00869">
    <property type="entry name" value="RENAL_DIPEPTIDASE_1"/>
    <property type="match status" value="1"/>
</dbReference>
<evidence type="ECO:0000256" key="18">
    <source>
        <dbReference type="ARBA" id="ARBA00023180"/>
    </source>
</evidence>
<keyword evidence="7" id="KW-1003">Cell membrane</keyword>
<comment type="catalytic activity">
    <reaction evidence="1">
        <text>glycyldehydrophenylalanine + H2O = 2,3-didehydrophenylalanine + glycine</text>
        <dbReference type="Rhea" id="RHEA:62704"/>
        <dbReference type="ChEBI" id="CHEBI:15377"/>
        <dbReference type="ChEBI" id="CHEBI:57305"/>
        <dbReference type="ChEBI" id="CHEBI:145925"/>
        <dbReference type="ChEBI" id="CHEBI:145926"/>
    </reaction>
</comment>
<sequence length="331" mass="37673">HNDLPWQLLQQFNNQLSKVDLNNLNSTHTNIPKLKEGHVGGQFWAAYTPCATQYKDAVRQTLEQIDIIHRMCREYPDVFECVDSSSGIRDAFYNKSKIASLIGIEGGHSIDSSLGTLRMFYSLGVRYMTLTHSCNTPWVDNWLVDTGSETPQNNGLSDFGKIFITHSSRCIIGRRLVHCDIYVTLSDFNSTYVLCVLNHAQVKSFACHKREVKLEINLTQREKRGVVMINFYNDYVTCRTTAKLSDVAEHFDYIKKVAGYQAVGFGGDYDGVTRLPVDLEDVSKFPNLVAELLERGWNDIEVKAALGENLLRVFEEVEQVRNRAIKHKLPE</sequence>
<dbReference type="GO" id="GO:0098552">
    <property type="term" value="C:side of membrane"/>
    <property type="evidence" value="ECO:0007669"/>
    <property type="project" value="UniProtKB-KW"/>
</dbReference>
<dbReference type="PANTHER" id="PTHR10443:SF38">
    <property type="entry name" value="DIPEPTIDASE 1"/>
    <property type="match status" value="1"/>
</dbReference>
<accession>H3B5M1</accession>
<evidence type="ECO:0000256" key="7">
    <source>
        <dbReference type="ARBA" id="ARBA00022475"/>
    </source>
</evidence>
<comment type="cofactor">
    <cofactor evidence="4 23">
        <name>Zn(2+)</name>
        <dbReference type="ChEBI" id="CHEBI:29105"/>
    </cofactor>
</comment>
<keyword evidence="11 23" id="KW-0378">Hydrolase</keyword>
<evidence type="ECO:0000256" key="20">
    <source>
        <dbReference type="ARBA" id="ARBA00029402"/>
    </source>
</evidence>
<evidence type="ECO:0000256" key="10">
    <source>
        <dbReference type="ARBA" id="ARBA00022729"/>
    </source>
</evidence>
<evidence type="ECO:0000256" key="2">
    <source>
        <dbReference type="ARBA" id="ARBA00001526"/>
    </source>
</evidence>
<evidence type="ECO:0000313" key="25">
    <source>
        <dbReference type="Proteomes" id="UP000008672"/>
    </source>
</evidence>
<dbReference type="EMBL" id="AFYH01099911">
    <property type="status" value="NOT_ANNOTATED_CDS"/>
    <property type="molecule type" value="Genomic_DNA"/>
</dbReference>
<evidence type="ECO:0000256" key="4">
    <source>
        <dbReference type="ARBA" id="ARBA00001947"/>
    </source>
</evidence>
<dbReference type="InterPro" id="IPR032466">
    <property type="entry name" value="Metal_Hydrolase"/>
</dbReference>
<dbReference type="SUPFAM" id="SSF51556">
    <property type="entry name" value="Metallo-dependent hydrolases"/>
    <property type="match status" value="1"/>
</dbReference>
<dbReference type="InterPro" id="IPR000180">
    <property type="entry name" value="Dipep_AS"/>
</dbReference>
<keyword evidence="25" id="KW-1185">Reference proteome</keyword>
<dbReference type="GO" id="GO:0070573">
    <property type="term" value="F:metallodipeptidase activity"/>
    <property type="evidence" value="ECO:0007669"/>
    <property type="project" value="InterPro"/>
</dbReference>
<comment type="subunit">
    <text evidence="6 23">Homodimer; disulfide-linked.</text>
</comment>
<comment type="catalytic activity">
    <reaction evidence="21">
        <text>leukotriene D4 + H2O = leukotriene E4 + glycine</text>
        <dbReference type="Rhea" id="RHEA:48616"/>
        <dbReference type="ChEBI" id="CHEBI:15377"/>
        <dbReference type="ChEBI" id="CHEBI:57305"/>
        <dbReference type="ChEBI" id="CHEBI:57462"/>
        <dbReference type="ChEBI" id="CHEBI:63166"/>
    </reaction>
</comment>
<proteinExistence type="inferred from homology"/>
<dbReference type="PROSITE" id="PS51365">
    <property type="entry name" value="RENAL_DIPEPTIDASE_2"/>
    <property type="match status" value="1"/>
</dbReference>
<comment type="function">
    <text evidence="20">Independently of its dipeptidase activity, acts as an adhesion receptor for neutrophil recruitment from bloodstream into inflamed lungs and liver.</text>
</comment>
<evidence type="ECO:0000256" key="5">
    <source>
        <dbReference type="ARBA" id="ARBA00004303"/>
    </source>
</evidence>
<dbReference type="AlphaFoldDB" id="H3B5M1"/>
<dbReference type="GO" id="GO:0008800">
    <property type="term" value="F:beta-lactamase activity"/>
    <property type="evidence" value="ECO:0007669"/>
    <property type="project" value="UniProtKB-EC"/>
</dbReference>
<keyword evidence="15" id="KW-0443">Lipid metabolism</keyword>
<dbReference type="Proteomes" id="UP000008672">
    <property type="component" value="Unassembled WGS sequence"/>
</dbReference>
<evidence type="ECO:0000256" key="8">
    <source>
        <dbReference type="ARBA" id="ARBA00022670"/>
    </source>
</evidence>
<keyword evidence="23" id="KW-0336">GPI-anchor</keyword>
<keyword evidence="14 23" id="KW-0482">Metalloprotease</keyword>
<evidence type="ECO:0000256" key="9">
    <source>
        <dbReference type="ARBA" id="ARBA00022723"/>
    </source>
</evidence>
<keyword evidence="19" id="KW-0449">Lipoprotein</keyword>
<keyword evidence="16" id="KW-0472">Membrane</keyword>
<dbReference type="GO" id="GO:0006629">
    <property type="term" value="P:lipid metabolic process"/>
    <property type="evidence" value="ECO:0007669"/>
    <property type="project" value="UniProtKB-KW"/>
</dbReference>
<evidence type="ECO:0000256" key="22">
    <source>
        <dbReference type="ARBA" id="ARBA00048518"/>
    </source>
</evidence>
<comment type="similarity">
    <text evidence="23">Belongs to the metallo-dependent hydrolases superfamily. Peptidase M19 family.</text>
</comment>
<evidence type="ECO:0000256" key="1">
    <source>
        <dbReference type="ARBA" id="ARBA00000437"/>
    </source>
</evidence>
<dbReference type="CDD" id="cd01301">
    <property type="entry name" value="rDP_like"/>
    <property type="match status" value="1"/>
</dbReference>
<dbReference type="GO" id="GO:0046872">
    <property type="term" value="F:metal ion binding"/>
    <property type="evidence" value="ECO:0007669"/>
    <property type="project" value="UniProtKB-UniRule"/>
</dbReference>
<dbReference type="GeneTree" id="ENSGT00940000159615"/>
<reference evidence="24" key="2">
    <citation type="submission" date="2025-08" db="UniProtKB">
        <authorList>
            <consortium name="Ensembl"/>
        </authorList>
    </citation>
    <scope>IDENTIFICATION</scope>
</reference>
<dbReference type="GO" id="GO:0016324">
    <property type="term" value="C:apical plasma membrane"/>
    <property type="evidence" value="ECO:0007669"/>
    <property type="project" value="UniProtKB-SubCell"/>
</dbReference>
<evidence type="ECO:0000256" key="11">
    <source>
        <dbReference type="ARBA" id="ARBA00022801"/>
    </source>
</evidence>
<dbReference type="Pfam" id="PF01244">
    <property type="entry name" value="Peptidase_M19"/>
    <property type="match status" value="1"/>
</dbReference>
<dbReference type="EC" id="3.4.13.19" evidence="23"/>